<reference evidence="1" key="1">
    <citation type="submission" date="2014-09" db="EMBL/GenBank/DDBJ databases">
        <authorList>
            <person name="Magalhaes I.L.F."/>
            <person name="Oliveira U."/>
            <person name="Santos F.R."/>
            <person name="Vidigal T.H.D.A."/>
            <person name="Brescovit A.D."/>
            <person name="Santos A.J."/>
        </authorList>
    </citation>
    <scope>NUCLEOTIDE SEQUENCE</scope>
    <source>
        <tissue evidence="1">Shoot tissue taken approximately 20 cm above the soil surface</tissue>
    </source>
</reference>
<dbReference type="EMBL" id="GBRH01245356">
    <property type="protein sequence ID" value="JAD52539.1"/>
    <property type="molecule type" value="Transcribed_RNA"/>
</dbReference>
<sequence>MSYKRNFECALVVFEAV</sequence>
<accession>A0A0A9ALH6</accession>
<protein>
    <submittedName>
        <fullName evidence="1">Uncharacterized protein</fullName>
    </submittedName>
</protein>
<evidence type="ECO:0000313" key="1">
    <source>
        <dbReference type="EMBL" id="JAD52539.1"/>
    </source>
</evidence>
<proteinExistence type="predicted"/>
<name>A0A0A9ALH6_ARUDO</name>
<reference evidence="1" key="2">
    <citation type="journal article" date="2015" name="Data Brief">
        <title>Shoot transcriptome of the giant reed, Arundo donax.</title>
        <authorList>
            <person name="Barrero R.A."/>
            <person name="Guerrero F.D."/>
            <person name="Moolhuijzen P."/>
            <person name="Goolsby J.A."/>
            <person name="Tidwell J."/>
            <person name="Bellgard S.E."/>
            <person name="Bellgard M.I."/>
        </authorList>
    </citation>
    <scope>NUCLEOTIDE SEQUENCE</scope>
    <source>
        <tissue evidence="1">Shoot tissue taken approximately 20 cm above the soil surface</tissue>
    </source>
</reference>
<organism evidence="1">
    <name type="scientific">Arundo donax</name>
    <name type="common">Giant reed</name>
    <name type="synonym">Donax arundinaceus</name>
    <dbReference type="NCBI Taxonomy" id="35708"/>
    <lineage>
        <taxon>Eukaryota</taxon>
        <taxon>Viridiplantae</taxon>
        <taxon>Streptophyta</taxon>
        <taxon>Embryophyta</taxon>
        <taxon>Tracheophyta</taxon>
        <taxon>Spermatophyta</taxon>
        <taxon>Magnoliopsida</taxon>
        <taxon>Liliopsida</taxon>
        <taxon>Poales</taxon>
        <taxon>Poaceae</taxon>
        <taxon>PACMAD clade</taxon>
        <taxon>Arundinoideae</taxon>
        <taxon>Arundineae</taxon>
        <taxon>Arundo</taxon>
    </lineage>
</organism>
<dbReference type="AlphaFoldDB" id="A0A0A9ALH6"/>